<dbReference type="EMBL" id="OV725077">
    <property type="protein sequence ID" value="CAH1389034.1"/>
    <property type="molecule type" value="Genomic_DNA"/>
</dbReference>
<dbReference type="FunFam" id="3.30.830.10:FF:000031">
    <property type="entry name" value="Putative zinc metalloprotease"/>
    <property type="match status" value="1"/>
</dbReference>
<dbReference type="Pfam" id="PF05193">
    <property type="entry name" value="Peptidase_M16_C"/>
    <property type="match status" value="1"/>
</dbReference>
<feature type="domain" description="Peptidase M16 N-terminal" evidence="1">
    <location>
        <begin position="61"/>
        <end position="150"/>
    </location>
</feature>
<dbReference type="Pfam" id="PF00675">
    <property type="entry name" value="Peptidase_M16"/>
    <property type="match status" value="1"/>
</dbReference>
<dbReference type="InterPro" id="IPR007863">
    <property type="entry name" value="Peptidase_M16_C"/>
</dbReference>
<feature type="domain" description="Peptidase M16 C-terminal" evidence="2">
    <location>
        <begin position="206"/>
        <end position="326"/>
    </location>
</feature>
<dbReference type="PANTHER" id="PTHR43016">
    <property type="entry name" value="PRESEQUENCE PROTEASE"/>
    <property type="match status" value="1"/>
</dbReference>
<dbReference type="PANTHER" id="PTHR43016:SF16">
    <property type="entry name" value="METALLOPROTEASE, PUTATIVE (AFU_ORTHOLOGUE AFUA_4G07610)-RELATED"/>
    <property type="match status" value="1"/>
</dbReference>
<dbReference type="OrthoDB" id="4953at2759"/>
<dbReference type="FunFam" id="3.30.830.10:FF:000015">
    <property type="entry name" value="Putative zinc metalloprotease"/>
    <property type="match status" value="1"/>
</dbReference>
<accession>A0A9P0DW39</accession>
<sequence length="1025" mass="115090">MAPTDNTSSDSGTDMFELKCTLSVNNLFPVHKYVSVKTGITVVVAEVEGPVVDGYFCLATEAHDDDGLPHTLEHLIFLGSELYPYKGVLDLLANRCFASGTNAWTDTDHTCYTITTAGAEGFIALMPIYLDHILFPTLNDAAFTTEVYHVNGEGRDGGVVFTEMQGVENTGERKVNRELTRAMYPGDCGYKSVTGGTMHNLRTSTTNEKVRDYHKKFYRPENLYLIIVGNIKPSQILDALKPFEERILSKGTRQDAFIRPWQTPVLPLTSSIDINVPYPNDEEDIGLVYMGWRGPSAVNDFYRMTACSILLKYLTDTTVSPLPKEFVDVPDPYASKVWFSMSENSESLLLLNFDNVPIGKIHQVKPKLDSVLSSILNSEKPIDMKRLSTVINRYKLEILSNLENSPHDCIAFMVIGYVLYGNTPEDLDDRLNQVKLIEKLLTEPMEFWTGLLRTYLVEGHCVTAKGIPSIKEQIAMKEEDEYIFEILVKHLGPEGLKKKGEELAAAMAINEIPPPEGMLCSVPISSIDSIHFHTISSTTSDSKVQDSRFNLSNVPVFMQLDHLQTNFVYIIALLDSSSVDDKLRPYLPLLLDLLQESPVKRGNNIIPYQEIVSQLEEDTIATVFRVGLDSSSRFQAGPFSSTISVVLQVEPKKFEQGIKWIQELLYNTVLTEERVKVLATKIVNNVSEIKRKGNAMAYDLMRGLLYGKRSNHHAISALRQTRVLSSVILKLQKEDTASEVMNDLENLRSILTLPSNMVIHMSANLDILSSLYQNPPRLLNNLLPANVDPVKGRLRAVPDWKLLQERDVKDSCVAGMGSVESAFFVQTVPGISDFNDADLPKILVFFQYISQTEGPLWRTLRGQGLAYHYSLMARPNESKLFLYFYRASNVIAAYKEARNVIEGRLGKNVIWEKTLFESAKSSLIFEIVHREKCIGDVVGQSLLSYFKNVGHDYNRNLIKQISNVKEADMEKIGSKYIAPLLDMSLVKTTAVCHTSKVYEITNGLNQLGLHLNSFANLDQSFLNDE</sequence>
<dbReference type="GO" id="GO:0046872">
    <property type="term" value="F:metal ion binding"/>
    <property type="evidence" value="ECO:0007669"/>
    <property type="project" value="InterPro"/>
</dbReference>
<reference evidence="3" key="1">
    <citation type="submission" date="2022-01" db="EMBL/GenBank/DDBJ databases">
        <authorList>
            <person name="King R."/>
        </authorList>
    </citation>
    <scope>NUCLEOTIDE SEQUENCE</scope>
</reference>
<name>A0A9P0DW39_NEZVI</name>
<evidence type="ECO:0000259" key="2">
    <source>
        <dbReference type="Pfam" id="PF05193"/>
    </source>
</evidence>
<gene>
    <name evidence="3" type="ORF">NEZAVI_LOCUS506</name>
</gene>
<organism evidence="3 4">
    <name type="scientific">Nezara viridula</name>
    <name type="common">Southern green stink bug</name>
    <name type="synonym">Cimex viridulus</name>
    <dbReference type="NCBI Taxonomy" id="85310"/>
    <lineage>
        <taxon>Eukaryota</taxon>
        <taxon>Metazoa</taxon>
        <taxon>Ecdysozoa</taxon>
        <taxon>Arthropoda</taxon>
        <taxon>Hexapoda</taxon>
        <taxon>Insecta</taxon>
        <taxon>Pterygota</taxon>
        <taxon>Neoptera</taxon>
        <taxon>Paraneoptera</taxon>
        <taxon>Hemiptera</taxon>
        <taxon>Heteroptera</taxon>
        <taxon>Panheteroptera</taxon>
        <taxon>Pentatomomorpha</taxon>
        <taxon>Pentatomoidea</taxon>
        <taxon>Pentatomidae</taxon>
        <taxon>Pentatominae</taxon>
        <taxon>Nezara</taxon>
    </lineage>
</organism>
<proteinExistence type="predicted"/>
<dbReference type="InterPro" id="IPR011765">
    <property type="entry name" value="Pept_M16_N"/>
</dbReference>
<keyword evidence="4" id="KW-1185">Reference proteome</keyword>
<evidence type="ECO:0000259" key="1">
    <source>
        <dbReference type="Pfam" id="PF00675"/>
    </source>
</evidence>
<protein>
    <submittedName>
        <fullName evidence="3">Uncharacterized protein</fullName>
    </submittedName>
</protein>
<dbReference type="AlphaFoldDB" id="A0A9P0DW39"/>
<dbReference type="InterPro" id="IPR011249">
    <property type="entry name" value="Metalloenz_LuxS/M16"/>
</dbReference>
<dbReference type="Gene3D" id="3.30.830.10">
    <property type="entry name" value="Metalloenzyme, LuxS/M16 peptidase-like"/>
    <property type="match status" value="4"/>
</dbReference>
<evidence type="ECO:0000313" key="4">
    <source>
        <dbReference type="Proteomes" id="UP001152798"/>
    </source>
</evidence>
<dbReference type="Proteomes" id="UP001152798">
    <property type="component" value="Chromosome 1"/>
</dbReference>
<dbReference type="SUPFAM" id="SSF63411">
    <property type="entry name" value="LuxS/MPP-like metallohydrolase"/>
    <property type="match status" value="4"/>
</dbReference>
<evidence type="ECO:0000313" key="3">
    <source>
        <dbReference type="EMBL" id="CAH1389034.1"/>
    </source>
</evidence>